<evidence type="ECO:0000313" key="3">
    <source>
        <dbReference type="Proteomes" id="UP001160148"/>
    </source>
</evidence>
<sequence length="650" mass="74613">MLNISSRPSMGGPPSARKRINWRKFQTELTPQIKNIRITTIEDINKNIDQLTKTIQSEIKNCSYESRTQDQPKSLPDDILLEIDTKRLLLKNWQRTRDPRVKTLYNAQVSHVKDILTRHRQSEWNSFTATLNFKNKSIYKLNRRLLHKQPACQPLKAPDGTKIYDTNLKAALFADTMSAQFQNNPGPPSPEVTNSIQRLRDLVNPPSEEYVTPKEVSGIIKGLPSAKAPGEDGITNKALKHLPKIAIILLANIYTSCLRLSYFPDQWKKAQIVMIPKPMKNHQMPDNHRPISLLNTMSKIFERIILRKLNIHVKTRCEQHAFRTGHSMITQLITLTDDLNQRSQKGEKTVAVFLDVAKAFDRVWHEGLIHKLTLSNVPHSLIVLIESFLKGRTFKIKISDHLSTSRNIEAGVPQGSCLSPLLYSVYINDFPTIGPVTLALFADDTLLYTSNHNYKYAVYKLQRQLDITNDWLTKWRIQLNVSKTVAVIFGPRSQKQTMKLKLQNQHLEWSNHAKYLGVTFNHDLSFDKHIKNTIRKARGAWAALHPILNRNSTVPLANKLTIYKIYLKPIILYAAPVWRNRIRQSSWKQIEIFQSVALRTMTGAHYLVSNLNLRNSMSIETLQDEALHLSKNLAHTLSRSKYPHLSCLVP</sequence>
<dbReference type="PANTHER" id="PTHR36688:SF2">
    <property type="entry name" value="ENDONUCLEASE_EXONUCLEASE_PHOSPHATASE DOMAIN-CONTAINING PROTEIN"/>
    <property type="match status" value="1"/>
</dbReference>
<organism evidence="2 3">
    <name type="scientific">Macrosiphum euphorbiae</name>
    <name type="common">potato aphid</name>
    <dbReference type="NCBI Taxonomy" id="13131"/>
    <lineage>
        <taxon>Eukaryota</taxon>
        <taxon>Metazoa</taxon>
        <taxon>Ecdysozoa</taxon>
        <taxon>Arthropoda</taxon>
        <taxon>Hexapoda</taxon>
        <taxon>Insecta</taxon>
        <taxon>Pterygota</taxon>
        <taxon>Neoptera</taxon>
        <taxon>Paraneoptera</taxon>
        <taxon>Hemiptera</taxon>
        <taxon>Sternorrhyncha</taxon>
        <taxon>Aphidomorpha</taxon>
        <taxon>Aphidoidea</taxon>
        <taxon>Aphididae</taxon>
        <taxon>Macrosiphini</taxon>
        <taxon>Macrosiphum</taxon>
    </lineage>
</organism>
<evidence type="ECO:0000259" key="1">
    <source>
        <dbReference type="PROSITE" id="PS50878"/>
    </source>
</evidence>
<reference evidence="2 3" key="1">
    <citation type="submission" date="2023-01" db="EMBL/GenBank/DDBJ databases">
        <authorList>
            <person name="Whitehead M."/>
        </authorList>
    </citation>
    <scope>NUCLEOTIDE SEQUENCE [LARGE SCALE GENOMIC DNA]</scope>
</reference>
<feature type="domain" description="Reverse transcriptase" evidence="1">
    <location>
        <begin position="256"/>
        <end position="520"/>
    </location>
</feature>
<dbReference type="InterPro" id="IPR000477">
    <property type="entry name" value="RT_dom"/>
</dbReference>
<dbReference type="InterPro" id="IPR052560">
    <property type="entry name" value="RdDP_mobile_element"/>
</dbReference>
<name>A0AAV0XWP7_9HEMI</name>
<accession>A0AAV0XWP7</accession>
<dbReference type="GO" id="GO:0071897">
    <property type="term" value="P:DNA biosynthetic process"/>
    <property type="evidence" value="ECO:0007669"/>
    <property type="project" value="UniProtKB-ARBA"/>
</dbReference>
<keyword evidence="3" id="KW-1185">Reference proteome</keyword>
<protein>
    <recommendedName>
        <fullName evidence="1">Reverse transcriptase domain-containing protein</fullName>
    </recommendedName>
</protein>
<dbReference type="PANTHER" id="PTHR36688">
    <property type="entry name" value="ENDO/EXONUCLEASE/PHOSPHATASE DOMAIN-CONTAINING PROTEIN"/>
    <property type="match status" value="1"/>
</dbReference>
<dbReference type="SUPFAM" id="SSF56672">
    <property type="entry name" value="DNA/RNA polymerases"/>
    <property type="match status" value="1"/>
</dbReference>
<dbReference type="CDD" id="cd01650">
    <property type="entry name" value="RT_nLTR_like"/>
    <property type="match status" value="1"/>
</dbReference>
<dbReference type="PROSITE" id="PS50878">
    <property type="entry name" value="RT_POL"/>
    <property type="match status" value="1"/>
</dbReference>
<dbReference type="EMBL" id="CARXXK010001044">
    <property type="protein sequence ID" value="CAI6372571.1"/>
    <property type="molecule type" value="Genomic_DNA"/>
</dbReference>
<dbReference type="Proteomes" id="UP001160148">
    <property type="component" value="Unassembled WGS sequence"/>
</dbReference>
<comment type="caution">
    <text evidence="2">The sequence shown here is derived from an EMBL/GenBank/DDBJ whole genome shotgun (WGS) entry which is preliminary data.</text>
</comment>
<proteinExistence type="predicted"/>
<gene>
    <name evidence="2" type="ORF">MEUPH1_LOCUS26424</name>
</gene>
<dbReference type="AlphaFoldDB" id="A0AAV0XWP7"/>
<dbReference type="InterPro" id="IPR043502">
    <property type="entry name" value="DNA/RNA_pol_sf"/>
</dbReference>
<dbReference type="Pfam" id="PF00078">
    <property type="entry name" value="RVT_1"/>
    <property type="match status" value="1"/>
</dbReference>
<evidence type="ECO:0000313" key="2">
    <source>
        <dbReference type="EMBL" id="CAI6372571.1"/>
    </source>
</evidence>